<reference evidence="2 3" key="1">
    <citation type="submission" date="2022-05" db="EMBL/GenBank/DDBJ databases">
        <authorList>
            <consortium name="Genoscope - CEA"/>
            <person name="William W."/>
        </authorList>
    </citation>
    <scope>NUCLEOTIDE SEQUENCE [LARGE SCALE GENOMIC DNA]</scope>
</reference>
<evidence type="ECO:0000313" key="2">
    <source>
        <dbReference type="EMBL" id="CAH3149711.1"/>
    </source>
</evidence>
<evidence type="ECO:0000256" key="1">
    <source>
        <dbReference type="SAM" id="Phobius"/>
    </source>
</evidence>
<dbReference type="InterPro" id="IPR029055">
    <property type="entry name" value="Ntn_hydrolases_N"/>
</dbReference>
<sequence length="582" mass="64356">QKICRVVLVVAGICIVVALCVYLWWYFTQKKKEDNPLSLGGPYSRQAVATDTDKCSEIGNNILNANGSAVDAAIAAMFCLRVINMQSSGVGGGGVMPAATTSDMFPPTESGKNMSKYGKLPKTFNRFLLGGLAIAVPGEVNGLYRAWKEYGWLPWKDLVQPAINLAREGFEISTAVADALNDHMVERIKKDPGLRWILYVRAGHYREYSLGAPRYYNQKRKVRDDTGSLAKMISQDIRIRIPRYQERKGRVTEQDLRNYQTVIREPLESELAGMKMLFTPPPTSGAVLGLILNILKGYNMTSSARNGTNASVLTYHRIIEAFKFGYAWRSRLGDPAFNMDKNISEIAQKMIEQQLGDDLRQKIKDNGTYNNVSYYARFYSDEDHGTTHLAVLAKNGDAVSVTSSINYRFGCKFRSNFTGIIYNNHMADFDTPNDTKNKSDGVYPSEVNFPEPGKRPFSSLPPAILKDNNSDVQLVIGASGGKKITAAVSLLHAITENITKHDDSIFTEGGKPKIGLNCLHNFNNEKRHYIKSGVEKDVLSLGHDVVVASDTAFAVVKAVYRKPGEGIYAKSDPRKFGAPSGG</sequence>
<dbReference type="SUPFAM" id="SSF56235">
    <property type="entry name" value="N-terminal nucleophile aminohydrolases (Ntn hydrolases)"/>
    <property type="match status" value="1"/>
</dbReference>
<feature type="non-terminal residue" evidence="2">
    <location>
        <position position="1"/>
    </location>
</feature>
<dbReference type="Pfam" id="PF01019">
    <property type="entry name" value="G_glu_transpept"/>
    <property type="match status" value="1"/>
</dbReference>
<protein>
    <recommendedName>
        <fullName evidence="4">Gamma-glutamyltranspeptidase 1</fullName>
    </recommendedName>
</protein>
<dbReference type="Proteomes" id="UP001159405">
    <property type="component" value="Unassembled WGS sequence"/>
</dbReference>
<evidence type="ECO:0008006" key="4">
    <source>
        <dbReference type="Google" id="ProtNLM"/>
    </source>
</evidence>
<dbReference type="InterPro" id="IPR000101">
    <property type="entry name" value="GGT_peptidase"/>
</dbReference>
<dbReference type="InterPro" id="IPR043138">
    <property type="entry name" value="GGT_lsub"/>
</dbReference>
<comment type="caution">
    <text evidence="2">The sequence shown here is derived from an EMBL/GenBank/DDBJ whole genome shotgun (WGS) entry which is preliminary data.</text>
</comment>
<evidence type="ECO:0000313" key="3">
    <source>
        <dbReference type="Proteomes" id="UP001159405"/>
    </source>
</evidence>
<dbReference type="PRINTS" id="PR01210">
    <property type="entry name" value="GGTRANSPTASE"/>
</dbReference>
<dbReference type="PANTHER" id="PTHR11686">
    <property type="entry name" value="GAMMA GLUTAMYL TRANSPEPTIDASE"/>
    <property type="match status" value="1"/>
</dbReference>
<keyword evidence="1" id="KW-1133">Transmembrane helix</keyword>
<name>A0ABN8PSW1_9CNID</name>
<organism evidence="2 3">
    <name type="scientific">Porites lobata</name>
    <dbReference type="NCBI Taxonomy" id="104759"/>
    <lineage>
        <taxon>Eukaryota</taxon>
        <taxon>Metazoa</taxon>
        <taxon>Cnidaria</taxon>
        <taxon>Anthozoa</taxon>
        <taxon>Hexacorallia</taxon>
        <taxon>Scleractinia</taxon>
        <taxon>Fungiina</taxon>
        <taxon>Poritidae</taxon>
        <taxon>Porites</taxon>
    </lineage>
</organism>
<dbReference type="Gene3D" id="1.10.246.130">
    <property type="match status" value="1"/>
</dbReference>
<dbReference type="EMBL" id="CALNXK010000087">
    <property type="protein sequence ID" value="CAH3149711.1"/>
    <property type="molecule type" value="Genomic_DNA"/>
</dbReference>
<dbReference type="Gene3D" id="3.60.20.40">
    <property type="match status" value="1"/>
</dbReference>
<keyword evidence="1" id="KW-0472">Membrane</keyword>
<gene>
    <name evidence="2" type="ORF">PLOB_00047445</name>
</gene>
<proteinExistence type="predicted"/>
<accession>A0ABN8PSW1</accession>
<keyword evidence="3" id="KW-1185">Reference proteome</keyword>
<dbReference type="PANTHER" id="PTHR11686:SF9">
    <property type="entry name" value="RE13973P"/>
    <property type="match status" value="1"/>
</dbReference>
<keyword evidence="1" id="KW-0812">Transmembrane</keyword>
<feature type="transmembrane region" description="Helical" evidence="1">
    <location>
        <begin position="7"/>
        <end position="27"/>
    </location>
</feature>
<dbReference type="InterPro" id="IPR043137">
    <property type="entry name" value="GGT_ssub_C"/>
</dbReference>